<reference evidence="1 2" key="1">
    <citation type="journal article" date="2016" name="Genome Biol. Evol.">
        <title>Gene Family Evolution Reflects Adaptation to Soil Environmental Stressors in the Genome of the Collembolan Orchesella cincta.</title>
        <authorList>
            <person name="Faddeeva-Vakhrusheva A."/>
            <person name="Derks M.F."/>
            <person name="Anvar S.Y."/>
            <person name="Agamennone V."/>
            <person name="Suring W."/>
            <person name="Smit S."/>
            <person name="van Straalen N.M."/>
            <person name="Roelofs D."/>
        </authorList>
    </citation>
    <scope>NUCLEOTIDE SEQUENCE [LARGE SCALE GENOMIC DNA]</scope>
    <source>
        <tissue evidence="1">Mixed pool</tissue>
    </source>
</reference>
<evidence type="ECO:0008006" key="3">
    <source>
        <dbReference type="Google" id="ProtNLM"/>
    </source>
</evidence>
<gene>
    <name evidence="1" type="ORF">Ocin01_03442</name>
</gene>
<keyword evidence="2" id="KW-1185">Reference proteome</keyword>
<accession>A0A1D2NDB0</accession>
<dbReference type="EMBL" id="LJIJ01000081">
    <property type="protein sequence ID" value="ODN03248.1"/>
    <property type="molecule type" value="Genomic_DNA"/>
</dbReference>
<organism evidence="1 2">
    <name type="scientific">Orchesella cincta</name>
    <name type="common">Springtail</name>
    <name type="synonym">Podura cincta</name>
    <dbReference type="NCBI Taxonomy" id="48709"/>
    <lineage>
        <taxon>Eukaryota</taxon>
        <taxon>Metazoa</taxon>
        <taxon>Ecdysozoa</taxon>
        <taxon>Arthropoda</taxon>
        <taxon>Hexapoda</taxon>
        <taxon>Collembola</taxon>
        <taxon>Entomobryomorpha</taxon>
        <taxon>Entomobryoidea</taxon>
        <taxon>Orchesellidae</taxon>
        <taxon>Orchesellinae</taxon>
        <taxon>Orchesella</taxon>
    </lineage>
</organism>
<protein>
    <recommendedName>
        <fullName evidence="3">Pacifastin domain-containing protein</fullName>
    </recommendedName>
</protein>
<dbReference type="Proteomes" id="UP000094527">
    <property type="component" value="Unassembled WGS sequence"/>
</dbReference>
<dbReference type="AlphaFoldDB" id="A0A1D2NDB0"/>
<comment type="caution">
    <text evidence="1">The sequence shown here is derived from an EMBL/GenBank/DDBJ whole genome shotgun (WGS) entry which is preliminary data.</text>
</comment>
<proteinExistence type="predicted"/>
<evidence type="ECO:0000313" key="2">
    <source>
        <dbReference type="Proteomes" id="UP000094527"/>
    </source>
</evidence>
<sequence>MGNSNFLFPGGQSSYTPNGNEIVPILSDNIEGIPSEFQTGTTGVPCDRPGTFVMAPDGCNRCVCAENKQLSNACSRAFCPPGFPSGSHNQGQYKL</sequence>
<name>A0A1D2NDB0_ORCCI</name>
<dbReference type="OrthoDB" id="10496857at2759"/>
<evidence type="ECO:0000313" key="1">
    <source>
        <dbReference type="EMBL" id="ODN03248.1"/>
    </source>
</evidence>